<proteinExistence type="predicted"/>
<comment type="caution">
    <text evidence="1">The sequence shown here is derived from an EMBL/GenBank/DDBJ whole genome shotgun (WGS) entry which is preliminary data.</text>
</comment>
<keyword evidence="2" id="KW-1185">Reference proteome</keyword>
<organism evidence="1 2">
    <name type="scientific">Wenzhouxiangella sediminis</name>
    <dbReference type="NCBI Taxonomy" id="1792836"/>
    <lineage>
        <taxon>Bacteria</taxon>
        <taxon>Pseudomonadati</taxon>
        <taxon>Pseudomonadota</taxon>
        <taxon>Gammaproteobacteria</taxon>
        <taxon>Chromatiales</taxon>
        <taxon>Wenzhouxiangellaceae</taxon>
        <taxon>Wenzhouxiangella</taxon>
    </lineage>
</organism>
<evidence type="ECO:0000313" key="2">
    <source>
        <dbReference type="Proteomes" id="UP000260351"/>
    </source>
</evidence>
<accession>A0A3E1K9X9</accession>
<name>A0A3E1K9X9_9GAMM</name>
<gene>
    <name evidence="1" type="ORF">DZC52_05900</name>
</gene>
<dbReference type="InterPro" id="IPR021246">
    <property type="entry name" value="DUF2797"/>
</dbReference>
<feature type="non-terminal residue" evidence="1">
    <location>
        <position position="1"/>
    </location>
</feature>
<sequence>KQPQIEGRLAGIKGQYLIFDDNRVLNIRKHNGYRIVMEA</sequence>
<dbReference type="Pfam" id="PF10977">
    <property type="entry name" value="DUF2797"/>
    <property type="match status" value="1"/>
</dbReference>
<dbReference type="AlphaFoldDB" id="A0A3E1K9X9"/>
<protein>
    <submittedName>
        <fullName evidence="1">DUF2797 domain-containing protein</fullName>
    </submittedName>
</protein>
<reference evidence="1 2" key="1">
    <citation type="submission" date="2018-08" db="EMBL/GenBank/DDBJ databases">
        <title>Wenzhouxiangella salilacus sp. nov., a novel bacterium isolated from a saline lake in Xinjiang Province, China.</title>
        <authorList>
            <person name="Han S."/>
        </authorList>
    </citation>
    <scope>NUCLEOTIDE SEQUENCE [LARGE SCALE GENOMIC DNA]</scope>
    <source>
        <strain evidence="1 2">XDB06</strain>
    </source>
</reference>
<dbReference type="Proteomes" id="UP000260351">
    <property type="component" value="Unassembled WGS sequence"/>
</dbReference>
<dbReference type="OrthoDB" id="9775734at2"/>
<dbReference type="EMBL" id="QUZK01000024">
    <property type="protein sequence ID" value="RFF31049.1"/>
    <property type="molecule type" value="Genomic_DNA"/>
</dbReference>
<evidence type="ECO:0000313" key="1">
    <source>
        <dbReference type="EMBL" id="RFF31049.1"/>
    </source>
</evidence>